<feature type="transmembrane region" description="Helical" evidence="1">
    <location>
        <begin position="199"/>
        <end position="220"/>
    </location>
</feature>
<feature type="transmembrane region" description="Helical" evidence="1">
    <location>
        <begin position="173"/>
        <end position="192"/>
    </location>
</feature>
<reference evidence="2" key="1">
    <citation type="submission" date="2021-08" db="EMBL/GenBank/DDBJ databases">
        <title>Genome of a novel bacterium of the phylum Verrucomicrobia, Oleiharenicola sp. KSB-15.</title>
        <authorList>
            <person name="Chung J.-H."/>
            <person name="Ahn J.-H."/>
            <person name="Yoon Y."/>
            <person name="Kim D.-Y."/>
            <person name="An S.-H."/>
            <person name="Park I."/>
            <person name="Yeon J."/>
        </authorList>
    </citation>
    <scope>NUCLEOTIDE SEQUENCE</scope>
    <source>
        <strain evidence="2">KSB-15</strain>
    </source>
</reference>
<feature type="transmembrane region" description="Helical" evidence="1">
    <location>
        <begin position="240"/>
        <end position="258"/>
    </location>
</feature>
<sequence>MSSSTSRDVDATSASPHVCQNCGAALHGPYCSHCGQHDIDYHRSFHHVAHDLLENVFHFEGKFFSSVALLLAKPGQLTREFIAGRRQSQLNPLRFYLFVSVLFFLVVTFLNHGHLVNVDEQALIHLDPTAPASASASAKAPAPRDNFDARLERKFKSGELNAVQIVHELEHRVPTLFFLGVPLFALLLRLLYLGSGRYYVEHLIFSLHLHTWAFLASLLGDGYGQLFALGPRWLAGGFRFAFGVWLVAYLLASFHTVYRQSWKKSALKAAAATLAYAFSLAFVAAGLALATVFWLALD</sequence>
<evidence type="ECO:0000256" key="1">
    <source>
        <dbReference type="SAM" id="Phobius"/>
    </source>
</evidence>
<keyword evidence="1" id="KW-1133">Transmembrane helix</keyword>
<organism evidence="2 3">
    <name type="scientific">Horticoccus luteus</name>
    <dbReference type="NCBI Taxonomy" id="2862869"/>
    <lineage>
        <taxon>Bacteria</taxon>
        <taxon>Pseudomonadati</taxon>
        <taxon>Verrucomicrobiota</taxon>
        <taxon>Opitutia</taxon>
        <taxon>Opitutales</taxon>
        <taxon>Opitutaceae</taxon>
        <taxon>Horticoccus</taxon>
    </lineage>
</organism>
<keyword evidence="1" id="KW-0472">Membrane</keyword>
<feature type="transmembrane region" description="Helical" evidence="1">
    <location>
        <begin position="270"/>
        <end position="297"/>
    </location>
</feature>
<keyword evidence="1" id="KW-0812">Transmembrane</keyword>
<dbReference type="Proteomes" id="UP000825051">
    <property type="component" value="Chromosome"/>
</dbReference>
<gene>
    <name evidence="2" type="ORF">K0B96_02540</name>
</gene>
<dbReference type="Pfam" id="PF12412">
    <property type="entry name" value="DUF3667"/>
    <property type="match status" value="1"/>
</dbReference>
<dbReference type="RefSeq" id="WP_220163471.1">
    <property type="nucleotide sequence ID" value="NZ_CP080507.1"/>
</dbReference>
<evidence type="ECO:0000313" key="3">
    <source>
        <dbReference type="Proteomes" id="UP000825051"/>
    </source>
</evidence>
<proteinExistence type="predicted"/>
<protein>
    <submittedName>
        <fullName evidence="2">DUF3667 domain-containing protein</fullName>
    </submittedName>
</protein>
<dbReference type="EMBL" id="CP080507">
    <property type="protein sequence ID" value="QYM79513.1"/>
    <property type="molecule type" value="Genomic_DNA"/>
</dbReference>
<evidence type="ECO:0000313" key="2">
    <source>
        <dbReference type="EMBL" id="QYM79513.1"/>
    </source>
</evidence>
<name>A0A8F9TWC7_9BACT</name>
<dbReference type="AlphaFoldDB" id="A0A8F9TWC7"/>
<keyword evidence="3" id="KW-1185">Reference proteome</keyword>
<accession>A0A8F9TWC7</accession>
<dbReference type="KEGG" id="ole:K0B96_02540"/>
<dbReference type="InterPro" id="IPR022134">
    <property type="entry name" value="DUF3667"/>
</dbReference>
<feature type="transmembrane region" description="Helical" evidence="1">
    <location>
        <begin position="95"/>
        <end position="113"/>
    </location>
</feature>